<sequence length="53" mass="6223">MLDFKILLIQEVDVVRRRFHVYTVLIAWFSSANSFVQCKPSNGISKFLSAFHY</sequence>
<organism evidence="1 2">
    <name type="scientific">Trema orientale</name>
    <name type="common">Charcoal tree</name>
    <name type="synonym">Celtis orientalis</name>
    <dbReference type="NCBI Taxonomy" id="63057"/>
    <lineage>
        <taxon>Eukaryota</taxon>
        <taxon>Viridiplantae</taxon>
        <taxon>Streptophyta</taxon>
        <taxon>Embryophyta</taxon>
        <taxon>Tracheophyta</taxon>
        <taxon>Spermatophyta</taxon>
        <taxon>Magnoliopsida</taxon>
        <taxon>eudicotyledons</taxon>
        <taxon>Gunneridae</taxon>
        <taxon>Pentapetalae</taxon>
        <taxon>rosids</taxon>
        <taxon>fabids</taxon>
        <taxon>Rosales</taxon>
        <taxon>Cannabaceae</taxon>
        <taxon>Trema</taxon>
    </lineage>
</organism>
<keyword evidence="2" id="KW-1185">Reference proteome</keyword>
<evidence type="ECO:0000313" key="2">
    <source>
        <dbReference type="Proteomes" id="UP000237000"/>
    </source>
</evidence>
<evidence type="ECO:0000313" key="1">
    <source>
        <dbReference type="EMBL" id="PON45090.1"/>
    </source>
</evidence>
<dbReference type="Proteomes" id="UP000237000">
    <property type="component" value="Unassembled WGS sequence"/>
</dbReference>
<gene>
    <name evidence="1" type="ORF">TorRG33x02_329530</name>
</gene>
<name>A0A2P5B8G3_TREOI</name>
<dbReference type="EMBL" id="JXTC01000580">
    <property type="protein sequence ID" value="PON45090.1"/>
    <property type="molecule type" value="Genomic_DNA"/>
</dbReference>
<accession>A0A2P5B8G3</accession>
<proteinExistence type="predicted"/>
<protein>
    <submittedName>
        <fullName evidence="1">Uncharacterized protein</fullName>
    </submittedName>
</protein>
<dbReference type="OrthoDB" id="10453708at2759"/>
<dbReference type="InParanoid" id="A0A2P5B8G3"/>
<comment type="caution">
    <text evidence="1">The sequence shown here is derived from an EMBL/GenBank/DDBJ whole genome shotgun (WGS) entry which is preliminary data.</text>
</comment>
<dbReference type="AlphaFoldDB" id="A0A2P5B8G3"/>
<reference evidence="2" key="1">
    <citation type="submission" date="2016-06" db="EMBL/GenBank/DDBJ databases">
        <title>Parallel loss of symbiosis genes in relatives of nitrogen-fixing non-legume Parasponia.</title>
        <authorList>
            <person name="Van Velzen R."/>
            <person name="Holmer R."/>
            <person name="Bu F."/>
            <person name="Rutten L."/>
            <person name="Van Zeijl A."/>
            <person name="Liu W."/>
            <person name="Santuari L."/>
            <person name="Cao Q."/>
            <person name="Sharma T."/>
            <person name="Shen D."/>
            <person name="Roswanjaya Y."/>
            <person name="Wardhani T."/>
            <person name="Kalhor M.S."/>
            <person name="Jansen J."/>
            <person name="Van den Hoogen J."/>
            <person name="Gungor B."/>
            <person name="Hartog M."/>
            <person name="Hontelez J."/>
            <person name="Verver J."/>
            <person name="Yang W.-C."/>
            <person name="Schijlen E."/>
            <person name="Repin R."/>
            <person name="Schilthuizen M."/>
            <person name="Schranz E."/>
            <person name="Heidstra R."/>
            <person name="Miyata K."/>
            <person name="Fedorova E."/>
            <person name="Kohlen W."/>
            <person name="Bisseling T."/>
            <person name="Smit S."/>
            <person name="Geurts R."/>
        </authorList>
    </citation>
    <scope>NUCLEOTIDE SEQUENCE [LARGE SCALE GENOMIC DNA]</scope>
    <source>
        <strain evidence="2">cv. RG33-2</strain>
    </source>
</reference>